<evidence type="ECO:0000256" key="5">
    <source>
        <dbReference type="ARBA" id="ARBA00022723"/>
    </source>
</evidence>
<evidence type="ECO:0000256" key="7">
    <source>
        <dbReference type="ARBA" id="ARBA00023004"/>
    </source>
</evidence>
<dbReference type="EMBL" id="ML769851">
    <property type="protein sequence ID" value="KAE9386741.1"/>
    <property type="molecule type" value="Genomic_DNA"/>
</dbReference>
<evidence type="ECO:0000256" key="2">
    <source>
        <dbReference type="ARBA" id="ARBA00005179"/>
    </source>
</evidence>
<reference evidence="11" key="1">
    <citation type="journal article" date="2019" name="Environ. Microbiol.">
        <title>Fungal ecological strategies reflected in gene transcription - a case study of two litter decomposers.</title>
        <authorList>
            <person name="Barbi F."/>
            <person name="Kohler A."/>
            <person name="Barry K."/>
            <person name="Baskaran P."/>
            <person name="Daum C."/>
            <person name="Fauchery L."/>
            <person name="Ihrmark K."/>
            <person name="Kuo A."/>
            <person name="LaButti K."/>
            <person name="Lipzen A."/>
            <person name="Morin E."/>
            <person name="Grigoriev I.V."/>
            <person name="Henrissat B."/>
            <person name="Lindahl B."/>
            <person name="Martin F."/>
        </authorList>
    </citation>
    <scope>NUCLEOTIDE SEQUENCE</scope>
    <source>
        <strain evidence="11">JB14</strain>
    </source>
</reference>
<evidence type="ECO:0000256" key="9">
    <source>
        <dbReference type="PIRSR" id="PIRSR602401-1"/>
    </source>
</evidence>
<dbReference type="InterPro" id="IPR002401">
    <property type="entry name" value="Cyt_P450_E_grp-I"/>
</dbReference>
<keyword evidence="5 9" id="KW-0479">Metal-binding</keyword>
<dbReference type="Pfam" id="PF00067">
    <property type="entry name" value="p450"/>
    <property type="match status" value="1"/>
</dbReference>
<comment type="pathway">
    <text evidence="2">Secondary metabolite biosynthesis.</text>
</comment>
<dbReference type="InterPro" id="IPR017972">
    <property type="entry name" value="Cyt_P450_CS"/>
</dbReference>
<dbReference type="PANTHER" id="PTHR46300">
    <property type="entry name" value="P450, PUTATIVE (EUROFUNG)-RELATED-RELATED"/>
    <property type="match status" value="1"/>
</dbReference>
<evidence type="ECO:0000313" key="11">
    <source>
        <dbReference type="EMBL" id="KAE9386741.1"/>
    </source>
</evidence>
<feature type="binding site" description="axial binding residue" evidence="9">
    <location>
        <position position="439"/>
    </location>
    <ligand>
        <name>heme</name>
        <dbReference type="ChEBI" id="CHEBI:30413"/>
    </ligand>
    <ligandPart>
        <name>Fe</name>
        <dbReference type="ChEBI" id="CHEBI:18248"/>
    </ligandPart>
</feature>
<sequence length="513" mass="57899">MIQLLFSAVAIFSGIIIWRVTQSSPVLLPPGPPGISYIGTILKFLSIEKPWVELFEWTKKYDSDVVSISLFRRQFIILNTSKAADDLFVKRGLNYSARPRIPILDLVGHSIDWLFLSYSTDRVWRDHRKIYHREFDSQTLLHRPGEIASARKLLRNLLESPENYLNHLRYTVGSTILRTTFGISVKPVNDPIVAILVRFFNTLDIAFGIKTLVNAFPFLRYLPKWLPGTSFYSTANELKRSAINMLEVPLSLVQTDASTTSSIASRVLDSLEGTIEDPDHLYNLQILKNVLAGVYAAGADTTLTAMQWFIFAMVKYPDIQAKAQTAIEQRTEAKRLPDFESDFGALPYIDALVNEVLRFFPVLPLGMPHCAMEEDVYGKYFIPKNAIIFSNSWALLREEQVFGPNTDIFYPERFLNDNGIRNLDIPDPDAAFGYGRRICAGQNVAREFLWIMMVSILSCFNISKAVSKDGTLTEPSGKHTLGLVVHPLPFPCKITPRSTQAEQLLAAIEAHST</sequence>
<dbReference type="PROSITE" id="PS00086">
    <property type="entry name" value="CYTOCHROME_P450"/>
    <property type="match status" value="1"/>
</dbReference>
<comment type="cofactor">
    <cofactor evidence="1 9">
        <name>heme</name>
        <dbReference type="ChEBI" id="CHEBI:30413"/>
    </cofactor>
</comment>
<dbReference type="SUPFAM" id="SSF48264">
    <property type="entry name" value="Cytochrome P450"/>
    <property type="match status" value="1"/>
</dbReference>
<dbReference type="GO" id="GO:0020037">
    <property type="term" value="F:heme binding"/>
    <property type="evidence" value="ECO:0007669"/>
    <property type="project" value="InterPro"/>
</dbReference>
<proteinExistence type="inferred from homology"/>
<dbReference type="PRINTS" id="PR00463">
    <property type="entry name" value="EP450I"/>
</dbReference>
<evidence type="ECO:0000313" key="12">
    <source>
        <dbReference type="Proteomes" id="UP000799118"/>
    </source>
</evidence>
<gene>
    <name evidence="11" type="ORF">BT96DRAFT_1026110</name>
</gene>
<dbReference type="CDD" id="cd11065">
    <property type="entry name" value="CYP64-like"/>
    <property type="match status" value="1"/>
</dbReference>
<dbReference type="InterPro" id="IPR001128">
    <property type="entry name" value="Cyt_P450"/>
</dbReference>
<dbReference type="GO" id="GO:0016705">
    <property type="term" value="F:oxidoreductase activity, acting on paired donors, with incorporation or reduction of molecular oxygen"/>
    <property type="evidence" value="ECO:0007669"/>
    <property type="project" value="InterPro"/>
</dbReference>
<evidence type="ECO:0000256" key="1">
    <source>
        <dbReference type="ARBA" id="ARBA00001971"/>
    </source>
</evidence>
<accession>A0A6A4GM08</accession>
<dbReference type="GO" id="GO:0005506">
    <property type="term" value="F:iron ion binding"/>
    <property type="evidence" value="ECO:0007669"/>
    <property type="project" value="InterPro"/>
</dbReference>
<dbReference type="InterPro" id="IPR050364">
    <property type="entry name" value="Cytochrome_P450_fung"/>
</dbReference>
<dbReference type="Gene3D" id="1.10.630.10">
    <property type="entry name" value="Cytochrome P450"/>
    <property type="match status" value="1"/>
</dbReference>
<evidence type="ECO:0000256" key="3">
    <source>
        <dbReference type="ARBA" id="ARBA00010617"/>
    </source>
</evidence>
<dbReference type="AlphaFoldDB" id="A0A6A4GM08"/>
<evidence type="ECO:0000256" key="4">
    <source>
        <dbReference type="ARBA" id="ARBA00022617"/>
    </source>
</evidence>
<dbReference type="GO" id="GO:0004497">
    <property type="term" value="F:monooxygenase activity"/>
    <property type="evidence" value="ECO:0007669"/>
    <property type="project" value="UniProtKB-KW"/>
</dbReference>
<keyword evidence="12" id="KW-1185">Reference proteome</keyword>
<keyword evidence="4 9" id="KW-0349">Heme</keyword>
<evidence type="ECO:0000256" key="8">
    <source>
        <dbReference type="ARBA" id="ARBA00023033"/>
    </source>
</evidence>
<keyword evidence="8 10" id="KW-0503">Monooxygenase</keyword>
<evidence type="ECO:0000256" key="6">
    <source>
        <dbReference type="ARBA" id="ARBA00023002"/>
    </source>
</evidence>
<keyword evidence="6 10" id="KW-0560">Oxidoreductase</keyword>
<dbReference type="OrthoDB" id="2789670at2759"/>
<keyword evidence="7 9" id="KW-0408">Iron</keyword>
<dbReference type="Proteomes" id="UP000799118">
    <property type="component" value="Unassembled WGS sequence"/>
</dbReference>
<organism evidence="11 12">
    <name type="scientific">Gymnopus androsaceus JB14</name>
    <dbReference type="NCBI Taxonomy" id="1447944"/>
    <lineage>
        <taxon>Eukaryota</taxon>
        <taxon>Fungi</taxon>
        <taxon>Dikarya</taxon>
        <taxon>Basidiomycota</taxon>
        <taxon>Agaricomycotina</taxon>
        <taxon>Agaricomycetes</taxon>
        <taxon>Agaricomycetidae</taxon>
        <taxon>Agaricales</taxon>
        <taxon>Marasmiineae</taxon>
        <taxon>Omphalotaceae</taxon>
        <taxon>Gymnopus</taxon>
    </lineage>
</organism>
<dbReference type="PRINTS" id="PR00385">
    <property type="entry name" value="P450"/>
</dbReference>
<comment type="similarity">
    <text evidence="3 10">Belongs to the cytochrome P450 family.</text>
</comment>
<protein>
    <submittedName>
        <fullName evidence="11">Cytochrome P450</fullName>
    </submittedName>
</protein>
<evidence type="ECO:0000256" key="10">
    <source>
        <dbReference type="RuleBase" id="RU000461"/>
    </source>
</evidence>
<dbReference type="PANTHER" id="PTHR46300:SF7">
    <property type="entry name" value="P450, PUTATIVE (EUROFUNG)-RELATED"/>
    <property type="match status" value="1"/>
</dbReference>
<name>A0A6A4GM08_9AGAR</name>
<dbReference type="InterPro" id="IPR036396">
    <property type="entry name" value="Cyt_P450_sf"/>
</dbReference>